<dbReference type="EMBL" id="MCAQ01000028">
    <property type="protein sequence ID" value="RKF31664.1"/>
    <property type="molecule type" value="Genomic_DNA"/>
</dbReference>
<organism evidence="3 4">
    <name type="scientific">Sphingobacterium siyangense</name>
    <dbReference type="NCBI Taxonomy" id="459529"/>
    <lineage>
        <taxon>Bacteria</taxon>
        <taxon>Pseudomonadati</taxon>
        <taxon>Bacteroidota</taxon>
        <taxon>Sphingobacteriia</taxon>
        <taxon>Sphingobacteriales</taxon>
        <taxon>Sphingobacteriaceae</taxon>
        <taxon>Sphingobacterium</taxon>
    </lineage>
</organism>
<accession>A0A420FFF2</accession>
<dbReference type="InterPro" id="IPR006827">
    <property type="entry name" value="Lant_deHydtase_N"/>
</dbReference>
<protein>
    <recommendedName>
        <fullName evidence="5">Thiopeptide-type bacteriocin biosynthesis protein</fullName>
    </recommendedName>
</protein>
<sequence>MSLFHLSDYFLLRTPLLPAASAVDLLTIKERHEIEEKLRHLFQNEQLKEALFLASPAFSVEVQKWLEYKKESSSKMIASLLKYAIRMSTRSTPFGLFAGVSFGNIAVSEKKVSLIRTNANKAVLKLDATILTGIIEQLSKDKRIYSQLYYRINPTLYLDGKYYKYYQKVTNGKKGQHILKRIRLTPVLDRVIQYFERNKRTSHYQSLIDLLQGLGASTTHAPLFVNNLNSLGIISSELQPNVIGRGYLDSLITTLERVDKAKNYLNPLLTIRKWLHSSQSVIEIRTAILKLLQPLAPDLDMTNSLQGDLLIGMDENNLSDTALNHIRDQFQDLLPLCSQAKLTDFDRFRAAFSVKYEDRMVPLTTALDPDIGIGYGRQEGVYNITDEILGDVKNITPTGEKKYGDHHYQDLVIEKFVESVKNQFTEIRLTGKDLDHIAKQRKQTVNTIPSSFYAIGNLLRSSCQENLFFNLGTIGGSSSGNLISRFAHLDDELHNKLKESTNREQQQFPNAILAEICHYPDNNAGNIIYRPALRKASICLSPTIDEEQEQIAVNDLYLFLKEQRLILWSKKFNKMIIPRLTTAHNFEQGMNIYKFLADFQFQNNRLDLSWNWGIMKEQPRLPRISYKNIILSRAQWRIQKIARHPSNPQAFIKNIQAELAIPAMVIISSGDNELLINLDNPFCIEILLDHMCKRETILTEYILNDYSSVARDKDGHIFANEIIIPIESQQETFTNESAPQDNNLKRCFPLGSEWLYAKIYCGLHFADTLLKEVFPIIVATISQQNVLKKWFFIRYNDPSPHIRFRVELSDPSQYYFVISTLNTLLEQFIKDGQISTLSFDTYTREIERYTPFCMELSEELFYQQSETVLKVIQQSTSINDRWRLAFENIESLLEAAKFTLIEKRDFCLQMNTLYQQEFDNNKNLWIHLNNKFKEKKDWFDKPLDNPEESKKKLNAIQYSIFNTLRSHTDQDEFKSARTSLLSSYIHMFINRLFMSDQRLHELAVYHFMVGYYKMQIGKQKKRITYETDKLYKSHLREKLATIL</sequence>
<feature type="domain" description="Lantibiotic dehydratase N-terminal" evidence="1">
    <location>
        <begin position="43"/>
        <end position="687"/>
    </location>
</feature>
<evidence type="ECO:0008006" key="5">
    <source>
        <dbReference type="Google" id="ProtNLM"/>
    </source>
</evidence>
<reference evidence="3 4" key="1">
    <citation type="submission" date="2016-07" db="EMBL/GenBank/DDBJ databases">
        <title>Genome analysis of Sphingobacterium siyangense T12B17.</title>
        <authorList>
            <person name="Xu D."/>
            <person name="Su Y."/>
            <person name="Zheng S."/>
        </authorList>
    </citation>
    <scope>NUCLEOTIDE SEQUENCE [LARGE SCALE GENOMIC DNA]</scope>
    <source>
        <strain evidence="3 4">T12B17</strain>
    </source>
</reference>
<evidence type="ECO:0000259" key="1">
    <source>
        <dbReference type="Pfam" id="PF04738"/>
    </source>
</evidence>
<proteinExistence type="predicted"/>
<dbReference type="RefSeq" id="WP_120335903.1">
    <property type="nucleotide sequence ID" value="NZ_MCAQ01000028.1"/>
</dbReference>
<feature type="domain" description="Thiopeptide-type bacteriocin biosynthesis" evidence="2">
    <location>
        <begin position="754"/>
        <end position="1012"/>
    </location>
</feature>
<dbReference type="Pfam" id="PF04738">
    <property type="entry name" value="Lant_dehydr_N"/>
    <property type="match status" value="1"/>
</dbReference>
<name>A0A420FFF2_9SPHI</name>
<dbReference type="Pfam" id="PF14028">
    <property type="entry name" value="Lant_dehydr_C"/>
    <property type="match status" value="1"/>
</dbReference>
<gene>
    <name evidence="3" type="ORF">BCY89_15915</name>
</gene>
<dbReference type="InterPro" id="IPR023809">
    <property type="entry name" value="Thiopep_bacteriocin_synth_dom"/>
</dbReference>
<dbReference type="Proteomes" id="UP000286402">
    <property type="component" value="Unassembled WGS sequence"/>
</dbReference>
<evidence type="ECO:0000313" key="3">
    <source>
        <dbReference type="EMBL" id="RKF31664.1"/>
    </source>
</evidence>
<evidence type="ECO:0000259" key="2">
    <source>
        <dbReference type="Pfam" id="PF14028"/>
    </source>
</evidence>
<keyword evidence="4" id="KW-1185">Reference proteome</keyword>
<dbReference type="NCBIfam" id="TIGR03891">
    <property type="entry name" value="thiopep_ocin"/>
    <property type="match status" value="1"/>
</dbReference>
<dbReference type="AlphaFoldDB" id="A0A420FFF2"/>
<comment type="caution">
    <text evidence="3">The sequence shown here is derived from an EMBL/GenBank/DDBJ whole genome shotgun (WGS) entry which is preliminary data.</text>
</comment>
<evidence type="ECO:0000313" key="4">
    <source>
        <dbReference type="Proteomes" id="UP000286402"/>
    </source>
</evidence>